<reference evidence="1" key="1">
    <citation type="submission" date="2015-07" db="EMBL/GenBank/DDBJ databases">
        <title>MeaNS - Measles Nucleotide Surveillance Program.</title>
        <authorList>
            <person name="Tran T."/>
            <person name="Druce J."/>
        </authorList>
    </citation>
    <scope>NUCLEOTIDE SEQUENCE</scope>
    <source>
        <strain evidence="1">UCB-OBI-ISO-001</strain>
        <tissue evidence="1">Gonad</tissue>
    </source>
</reference>
<accession>A0A0L8HT88</accession>
<sequence length="33" mass="3981">MFKKTESRFENTFYCLPAEKMNDINCHNQLDVI</sequence>
<organism evidence="1">
    <name type="scientific">Octopus bimaculoides</name>
    <name type="common">California two-spotted octopus</name>
    <dbReference type="NCBI Taxonomy" id="37653"/>
    <lineage>
        <taxon>Eukaryota</taxon>
        <taxon>Metazoa</taxon>
        <taxon>Spiralia</taxon>
        <taxon>Lophotrochozoa</taxon>
        <taxon>Mollusca</taxon>
        <taxon>Cephalopoda</taxon>
        <taxon>Coleoidea</taxon>
        <taxon>Octopodiformes</taxon>
        <taxon>Octopoda</taxon>
        <taxon>Incirrata</taxon>
        <taxon>Octopodidae</taxon>
        <taxon>Octopus</taxon>
    </lineage>
</organism>
<dbReference type="EMBL" id="KQ417342">
    <property type="protein sequence ID" value="KOF92414.1"/>
    <property type="molecule type" value="Genomic_DNA"/>
</dbReference>
<name>A0A0L8HT88_OCTBM</name>
<dbReference type="AlphaFoldDB" id="A0A0L8HT88"/>
<protein>
    <submittedName>
        <fullName evidence="1">Uncharacterized protein</fullName>
    </submittedName>
</protein>
<evidence type="ECO:0000313" key="1">
    <source>
        <dbReference type="EMBL" id="KOF92414.1"/>
    </source>
</evidence>
<proteinExistence type="predicted"/>
<gene>
    <name evidence="1" type="ORF">OCBIM_22006666mg</name>
</gene>